<dbReference type="GO" id="GO:0005789">
    <property type="term" value="C:endoplasmic reticulum membrane"/>
    <property type="evidence" value="ECO:0007669"/>
    <property type="project" value="UniProtKB-SubCell"/>
</dbReference>
<keyword evidence="5" id="KW-0256">Endoplasmic reticulum</keyword>
<evidence type="ECO:0008006" key="12">
    <source>
        <dbReference type="Google" id="ProtNLM"/>
    </source>
</evidence>
<name>A0A8K0G4S2_IGNLU</name>
<comment type="subcellular location">
    <subcellularLocation>
        <location evidence="1">Endoplasmic reticulum membrane</location>
        <topology evidence="1">Multi-pass membrane protein</topology>
    </subcellularLocation>
</comment>
<keyword evidence="4 9" id="KW-0812">Transmembrane</keyword>
<evidence type="ECO:0000256" key="3">
    <source>
        <dbReference type="ARBA" id="ARBA00022679"/>
    </source>
</evidence>
<dbReference type="PANTHER" id="PTHR10408">
    <property type="entry name" value="STEROL O-ACYLTRANSFERASE"/>
    <property type="match status" value="1"/>
</dbReference>
<dbReference type="OrthoDB" id="10039049at2759"/>
<protein>
    <recommendedName>
        <fullName evidence="12">Wax synthase domain-containing protein</fullName>
    </recommendedName>
</protein>
<evidence type="ECO:0000256" key="5">
    <source>
        <dbReference type="ARBA" id="ARBA00022824"/>
    </source>
</evidence>
<evidence type="ECO:0000313" key="10">
    <source>
        <dbReference type="EMBL" id="KAF2885916.1"/>
    </source>
</evidence>
<evidence type="ECO:0000256" key="8">
    <source>
        <dbReference type="ARBA" id="ARBA00023315"/>
    </source>
</evidence>
<organism evidence="10 11">
    <name type="scientific">Ignelater luminosus</name>
    <name type="common">Cucubano</name>
    <name type="synonym">Pyrophorus luminosus</name>
    <dbReference type="NCBI Taxonomy" id="2038154"/>
    <lineage>
        <taxon>Eukaryota</taxon>
        <taxon>Metazoa</taxon>
        <taxon>Ecdysozoa</taxon>
        <taxon>Arthropoda</taxon>
        <taxon>Hexapoda</taxon>
        <taxon>Insecta</taxon>
        <taxon>Pterygota</taxon>
        <taxon>Neoptera</taxon>
        <taxon>Endopterygota</taxon>
        <taxon>Coleoptera</taxon>
        <taxon>Polyphaga</taxon>
        <taxon>Elateriformia</taxon>
        <taxon>Elateroidea</taxon>
        <taxon>Elateridae</taxon>
        <taxon>Agrypninae</taxon>
        <taxon>Pyrophorini</taxon>
        <taxon>Ignelater</taxon>
    </lineage>
</organism>
<feature type="transmembrane region" description="Helical" evidence="9">
    <location>
        <begin position="71"/>
        <end position="91"/>
    </location>
</feature>
<dbReference type="Pfam" id="PF03062">
    <property type="entry name" value="MBOAT"/>
    <property type="match status" value="1"/>
</dbReference>
<proteinExistence type="inferred from homology"/>
<keyword evidence="11" id="KW-1185">Reference proteome</keyword>
<evidence type="ECO:0000256" key="1">
    <source>
        <dbReference type="ARBA" id="ARBA00004477"/>
    </source>
</evidence>
<evidence type="ECO:0000256" key="7">
    <source>
        <dbReference type="ARBA" id="ARBA00023136"/>
    </source>
</evidence>
<gene>
    <name evidence="10" type="ORF">ILUMI_20257</name>
</gene>
<evidence type="ECO:0000256" key="4">
    <source>
        <dbReference type="ARBA" id="ARBA00022692"/>
    </source>
</evidence>
<evidence type="ECO:0000256" key="9">
    <source>
        <dbReference type="SAM" id="Phobius"/>
    </source>
</evidence>
<dbReference type="InterPro" id="IPR004299">
    <property type="entry name" value="MBOAT_fam"/>
</dbReference>
<keyword evidence="8" id="KW-0012">Acyltransferase</keyword>
<dbReference type="AlphaFoldDB" id="A0A8K0G4S2"/>
<evidence type="ECO:0000256" key="6">
    <source>
        <dbReference type="ARBA" id="ARBA00022989"/>
    </source>
</evidence>
<keyword evidence="3" id="KW-0808">Transferase</keyword>
<comment type="caution">
    <text evidence="10">The sequence shown here is derived from an EMBL/GenBank/DDBJ whole genome shotgun (WGS) entry which is preliminary data.</text>
</comment>
<evidence type="ECO:0000256" key="2">
    <source>
        <dbReference type="ARBA" id="ARBA00009010"/>
    </source>
</evidence>
<sequence>MTKTWSYAFANSKLRKVSRQKNHKDNSNLLEYPNNVTIKNLFTYFIFTPPIQYQPCLHSKINPNWIAIIKYAVKQFLVLYVTLFIGIQYLYPELQTLRGTENGWIHDLRCGTNIALPVAICWIFYCYISTYRVYLPAYAEFTGMKNTVFSTDWWNSEDLNVFWRKWNIPVHECLKFNVVVPLMKNGYSKMFSIFVAYILAGILHEYLNSLPLGVYNGMHMFFTLLEIPAGYITTYIGEKFGKRIGNLTLWAYLIIFHTIGTLFYGYKLRDMSVFLEAVN</sequence>
<dbReference type="Proteomes" id="UP000801492">
    <property type="component" value="Unassembled WGS sequence"/>
</dbReference>
<keyword evidence="7 9" id="KW-0472">Membrane</keyword>
<comment type="similarity">
    <text evidence="2">Belongs to the membrane-bound acyltransferase family. Sterol o-acyltransferase subfamily.</text>
</comment>
<feature type="transmembrane region" description="Helical" evidence="9">
    <location>
        <begin position="111"/>
        <end position="128"/>
    </location>
</feature>
<dbReference type="InterPro" id="IPR014371">
    <property type="entry name" value="Oat_ACAT_DAG_ARE"/>
</dbReference>
<feature type="transmembrane region" description="Helical" evidence="9">
    <location>
        <begin position="249"/>
        <end position="266"/>
    </location>
</feature>
<reference evidence="10" key="1">
    <citation type="submission" date="2019-08" db="EMBL/GenBank/DDBJ databases">
        <title>The genome of the North American firefly Photinus pyralis.</title>
        <authorList>
            <consortium name="Photinus pyralis genome working group"/>
            <person name="Fallon T.R."/>
            <person name="Sander Lower S.E."/>
            <person name="Weng J.-K."/>
        </authorList>
    </citation>
    <scope>NUCLEOTIDE SEQUENCE</scope>
    <source>
        <strain evidence="10">TRF0915ILg1</strain>
        <tissue evidence="10">Whole body</tissue>
    </source>
</reference>
<evidence type="ECO:0000313" key="11">
    <source>
        <dbReference type="Proteomes" id="UP000801492"/>
    </source>
</evidence>
<feature type="transmembrane region" description="Helical" evidence="9">
    <location>
        <begin position="190"/>
        <end position="207"/>
    </location>
</feature>
<dbReference type="EMBL" id="VTPC01089176">
    <property type="protein sequence ID" value="KAF2885916.1"/>
    <property type="molecule type" value="Genomic_DNA"/>
</dbReference>
<dbReference type="GO" id="GO:0008374">
    <property type="term" value="F:O-acyltransferase activity"/>
    <property type="evidence" value="ECO:0007669"/>
    <property type="project" value="InterPro"/>
</dbReference>
<accession>A0A8K0G4S2</accession>
<keyword evidence="6 9" id="KW-1133">Transmembrane helix</keyword>